<dbReference type="GeneID" id="27698026"/>
<dbReference type="RefSeq" id="XP_016620452.1">
    <property type="nucleotide sequence ID" value="XM_016762839.1"/>
</dbReference>
<proteinExistence type="predicted"/>
<evidence type="ECO:0000256" key="2">
    <source>
        <dbReference type="PROSITE-ProRule" id="PRU00023"/>
    </source>
</evidence>
<dbReference type="OrthoDB" id="4159075at2759"/>
<dbReference type="InterPro" id="IPR056884">
    <property type="entry name" value="NPHP3-like_N"/>
</dbReference>
<dbReference type="Pfam" id="PF24883">
    <property type="entry name" value="NPHP3_N"/>
    <property type="match status" value="1"/>
</dbReference>
<sequence>MYQLLGQKPELIRCILPEWRIHGSSLFEPKSFESLWEIFQTMINETNTTVYCVLDGIDELESESLKCLLSKLERLEDTAPPKLKLMVFSRDFPPRINASLSAYPKIQLYSESGMDLNFSKQIENDVKTLIRTEVDKLSRIKHYPEQLKTHVFKTLQRRAQDTFLWVGLAVGFLREVDLSATEAALNDLLPGLDALYRRILFSISKENLALIGTMLIRVAFARTPLSLAQLAFALELGPTPNLELEVVTEAKVKLSQGLLLINKGFVALVHLSLKDYLLRNDLGSEDGLRPFRIDADEGNCNITKRCIEVMNGDNFDDELFIEIGDRGVPTTDDTDDEGNIYESVPHESEGEDIPATDNENDIYEPVPDKPAKYLFERVIKRRFTGTRRGADFVAATALGLSSLAKELLPESHSEEDRKKNSDCLTLGLWAAVDAGNTATLQLLIDLGQDVNARDCYQNTLLHTAVYDGQKEIVAVLVANHADIEAKDSYGS</sequence>
<dbReference type="Gene3D" id="1.25.40.20">
    <property type="entry name" value="Ankyrin repeat-containing domain"/>
    <property type="match status" value="1"/>
</dbReference>
<protein>
    <recommendedName>
        <fullName evidence="3">Nephrocystin 3-like N-terminal domain-containing protein</fullName>
    </recommendedName>
</protein>
<dbReference type="PANTHER" id="PTHR10039:SF14">
    <property type="entry name" value="NACHT DOMAIN-CONTAINING PROTEIN"/>
    <property type="match status" value="1"/>
</dbReference>
<accession>A0A0D2HKH0</accession>
<dbReference type="InterPro" id="IPR002110">
    <property type="entry name" value="Ankyrin_rpt"/>
</dbReference>
<feature type="repeat" description="ANK" evidence="2">
    <location>
        <begin position="456"/>
        <end position="488"/>
    </location>
</feature>
<feature type="domain" description="Nephrocystin 3-like N-terminal" evidence="3">
    <location>
        <begin position="2"/>
        <end position="90"/>
    </location>
</feature>
<dbReference type="Pfam" id="PF12796">
    <property type="entry name" value="Ank_2"/>
    <property type="match status" value="1"/>
</dbReference>
<dbReference type="PROSITE" id="PS50297">
    <property type="entry name" value="ANK_REP_REGION"/>
    <property type="match status" value="1"/>
</dbReference>
<keyword evidence="5" id="KW-1185">Reference proteome</keyword>
<dbReference type="AlphaFoldDB" id="A0A0D2HKH0"/>
<keyword evidence="2" id="KW-0040">ANK repeat</keyword>
<dbReference type="EMBL" id="KN846986">
    <property type="protein sequence ID" value="KIW93783.1"/>
    <property type="molecule type" value="Genomic_DNA"/>
</dbReference>
<dbReference type="HOGENOM" id="CLU_555479_0_0_1"/>
<evidence type="ECO:0000256" key="1">
    <source>
        <dbReference type="ARBA" id="ARBA00022737"/>
    </source>
</evidence>
<dbReference type="InterPro" id="IPR036770">
    <property type="entry name" value="Ankyrin_rpt-contain_sf"/>
</dbReference>
<evidence type="ECO:0000313" key="4">
    <source>
        <dbReference type="EMBL" id="KIW93783.1"/>
    </source>
</evidence>
<evidence type="ECO:0000259" key="3">
    <source>
        <dbReference type="Pfam" id="PF24883"/>
    </source>
</evidence>
<evidence type="ECO:0000313" key="5">
    <source>
        <dbReference type="Proteomes" id="UP000053789"/>
    </source>
</evidence>
<dbReference type="PANTHER" id="PTHR10039">
    <property type="entry name" value="AMELOGENIN"/>
    <property type="match status" value="1"/>
</dbReference>
<organism evidence="4 5">
    <name type="scientific">Cladophialophora bantiana (strain ATCC 10958 / CBS 173.52 / CDC B-1940 / NIH 8579)</name>
    <name type="common">Xylohypha bantiana</name>
    <dbReference type="NCBI Taxonomy" id="1442370"/>
    <lineage>
        <taxon>Eukaryota</taxon>
        <taxon>Fungi</taxon>
        <taxon>Dikarya</taxon>
        <taxon>Ascomycota</taxon>
        <taxon>Pezizomycotina</taxon>
        <taxon>Eurotiomycetes</taxon>
        <taxon>Chaetothyriomycetidae</taxon>
        <taxon>Chaetothyriales</taxon>
        <taxon>Herpotrichiellaceae</taxon>
        <taxon>Cladophialophora</taxon>
    </lineage>
</organism>
<keyword evidence="1" id="KW-0677">Repeat</keyword>
<dbReference type="SMART" id="SM00248">
    <property type="entry name" value="ANK"/>
    <property type="match status" value="2"/>
</dbReference>
<dbReference type="SUPFAM" id="SSF48403">
    <property type="entry name" value="Ankyrin repeat"/>
    <property type="match status" value="1"/>
</dbReference>
<dbReference type="VEuPathDB" id="FungiDB:Z519_05098"/>
<dbReference type="PROSITE" id="PS50088">
    <property type="entry name" value="ANK_REPEAT"/>
    <property type="match status" value="1"/>
</dbReference>
<name>A0A0D2HKH0_CLAB1</name>
<gene>
    <name evidence="4" type="ORF">Z519_05098</name>
</gene>
<dbReference type="Proteomes" id="UP000053789">
    <property type="component" value="Unassembled WGS sequence"/>
</dbReference>
<reference evidence="4" key="1">
    <citation type="submission" date="2015-01" db="EMBL/GenBank/DDBJ databases">
        <title>The Genome Sequence of Cladophialophora bantiana CBS 173.52.</title>
        <authorList>
            <consortium name="The Broad Institute Genomics Platform"/>
            <person name="Cuomo C."/>
            <person name="de Hoog S."/>
            <person name="Gorbushina A."/>
            <person name="Stielow B."/>
            <person name="Teixiera M."/>
            <person name="Abouelleil A."/>
            <person name="Chapman S.B."/>
            <person name="Priest M."/>
            <person name="Young S.K."/>
            <person name="Wortman J."/>
            <person name="Nusbaum C."/>
            <person name="Birren B."/>
        </authorList>
    </citation>
    <scope>NUCLEOTIDE SEQUENCE [LARGE SCALE GENOMIC DNA]</scope>
    <source>
        <strain evidence="4">CBS 173.52</strain>
    </source>
</reference>